<comment type="caution">
    <text evidence="1">The sequence shown here is derived from an EMBL/GenBank/DDBJ whole genome shotgun (WGS) entry which is preliminary data.</text>
</comment>
<protein>
    <submittedName>
        <fullName evidence="1">Uncharacterized protein</fullName>
    </submittedName>
</protein>
<dbReference type="RefSeq" id="WP_218091071.1">
    <property type="nucleotide sequence ID" value="NZ_CAJVAS010000004.1"/>
</dbReference>
<dbReference type="Proteomes" id="UP000693672">
    <property type="component" value="Unassembled WGS sequence"/>
</dbReference>
<evidence type="ECO:0000313" key="2">
    <source>
        <dbReference type="Proteomes" id="UP000693672"/>
    </source>
</evidence>
<keyword evidence="2" id="KW-1185">Reference proteome</keyword>
<reference evidence="1" key="1">
    <citation type="submission" date="2021-06" db="EMBL/GenBank/DDBJ databases">
        <authorList>
            <person name="Criscuolo A."/>
        </authorList>
    </citation>
    <scope>NUCLEOTIDE SEQUENCE</scope>
    <source>
        <strain evidence="1">CIP111600</strain>
    </source>
</reference>
<proteinExistence type="predicted"/>
<dbReference type="AlphaFoldDB" id="A0A916JWD7"/>
<dbReference type="EMBL" id="CAJVAS010000004">
    <property type="protein sequence ID" value="CAG7610527.1"/>
    <property type="molecule type" value="Genomic_DNA"/>
</dbReference>
<accession>A0A916JWD7</accession>
<sequence>MKRFVCGVMILSLILSFVVTRPILAESNFLNYAINFNDNTAPYWTLDPNCSVNGGELQCSIFGGVIADAIYEGRTWSGDYSYQADVRSFGSSSGNRQHLYFNYVDASNHYYVDIGATAANDVFLKKKVGGVVTVLGTYSGAYPLTSTKATIQIEYVTGGSITVKGTKDNVTTTLFAAVQDSTFTSGKIGVGIRGSNAKFDNVTATVLSTALKRDPAYHPFDAYSPWNTPIGDGALYEPETSPGWDTAKGVNYNYTRWTQPISIANEVAPVRRMYKGGTLVWSMKVSDYVQPDSQTDANMHFIDEDHIYVVESYNTQRDGNNDFTASGYARNYLDGQGVYDTWHGTRAYGGSAIAGVIRPGELDNGIHHALASGMPALAFNKNGPNGKPFAWPASSQDAFYNNPYPNGYNVTGNVYLGSLLAIPLSVHIDDIRVNGQRLSNKARNFAKALQQFGTYTVCVAGTVAEDGAGKISFVGDPAGKSEVSSALLEEMAEVATYLQVVTNNSQQNPGGPGARIGIRPPQLPTSTLYHWDFLNNQSPGWVITGNATRQSERLQINGTAQAIHDRRDFSGDYHVQVEATAGTLSAANKGRILFNYQNDNNYYFLEFSGGGSDQAAIKKKVNGVVTTLGTASYDFQNSTVLFDVAYSSGSMSATVKKGNVTTTLFTGVADSSFSSGKIGLGGETASVNFDEIRVYRVNP</sequence>
<organism evidence="1 2">
    <name type="scientific">Paenibacillus solanacearum</name>
    <dbReference type="NCBI Taxonomy" id="2048548"/>
    <lineage>
        <taxon>Bacteria</taxon>
        <taxon>Bacillati</taxon>
        <taxon>Bacillota</taxon>
        <taxon>Bacilli</taxon>
        <taxon>Bacillales</taxon>
        <taxon>Paenibacillaceae</taxon>
        <taxon>Paenibacillus</taxon>
    </lineage>
</organism>
<name>A0A916JWD7_9BACL</name>
<evidence type="ECO:0000313" key="1">
    <source>
        <dbReference type="EMBL" id="CAG7610527.1"/>
    </source>
</evidence>
<gene>
    <name evidence="1" type="ORF">PAESOLCIP111_01252</name>
</gene>